<comment type="similarity">
    <text evidence="1 4">Belongs to the bacterial solute-binding protein 3 family.</text>
</comment>
<keyword evidence="2" id="KW-0813">Transport</keyword>
<proteinExistence type="inferred from homology"/>
<dbReference type="Pfam" id="PF00497">
    <property type="entry name" value="SBP_bac_3"/>
    <property type="match status" value="1"/>
</dbReference>
<evidence type="ECO:0000259" key="6">
    <source>
        <dbReference type="SMART" id="SM00062"/>
    </source>
</evidence>
<evidence type="ECO:0000313" key="7">
    <source>
        <dbReference type="EMBL" id="SDS86934.1"/>
    </source>
</evidence>
<dbReference type="InterPro" id="IPR001638">
    <property type="entry name" value="Solute-binding_3/MltF_N"/>
</dbReference>
<organism evidence="7 8">
    <name type="scientific">Friedmanniella luteola</name>
    <dbReference type="NCBI Taxonomy" id="546871"/>
    <lineage>
        <taxon>Bacteria</taxon>
        <taxon>Bacillati</taxon>
        <taxon>Actinomycetota</taxon>
        <taxon>Actinomycetes</taxon>
        <taxon>Propionibacteriales</taxon>
        <taxon>Nocardioidaceae</taxon>
        <taxon>Friedmanniella</taxon>
    </lineage>
</organism>
<evidence type="ECO:0000313" key="8">
    <source>
        <dbReference type="Proteomes" id="UP000199092"/>
    </source>
</evidence>
<evidence type="ECO:0000256" key="5">
    <source>
        <dbReference type="SAM" id="MobiDB-lite"/>
    </source>
</evidence>
<accession>A0A1H1VPS0</accession>
<sequence>MTRPGGGPRARVRALLAGGVLLALLPACGVLSDTPTPLPPAPTAPAAPSTAPGPASAACDDALQSYAPDGPLPGPDDLPAGSTMARIRERGRLVAGVSADTYLLGSRNPLNGRVEGFDIDLVKAVAKAIFGDEDRYQLRVITAADRIPLLESGAVDLVARNMTITCDRWTQIAFSTEYYRSGQKVLVRRGSKATSLAQLAGTKVCAPRGTSSLTTLRAKAPEAVAVESDSHTGCLVLFQQGEVDAITGDDTVLAGLAAQDPYAVVPAQKAATAEPYGLGMNADDVDLVRFVNARLAQMRGNGEWKAIYDRWLAEPLGPAPAPPKAVYGRER</sequence>
<dbReference type="RefSeq" id="WP_231930028.1">
    <property type="nucleotide sequence ID" value="NZ_LT629749.1"/>
</dbReference>
<evidence type="ECO:0000256" key="4">
    <source>
        <dbReference type="RuleBase" id="RU003744"/>
    </source>
</evidence>
<dbReference type="Proteomes" id="UP000199092">
    <property type="component" value="Chromosome I"/>
</dbReference>
<feature type="domain" description="Solute-binding protein family 3/N-terminal" evidence="6">
    <location>
        <begin position="92"/>
        <end position="315"/>
    </location>
</feature>
<dbReference type="Gene3D" id="3.40.190.10">
    <property type="entry name" value="Periplasmic binding protein-like II"/>
    <property type="match status" value="2"/>
</dbReference>
<dbReference type="PANTHER" id="PTHR30085">
    <property type="entry name" value="AMINO ACID ABC TRANSPORTER PERMEASE"/>
    <property type="match status" value="1"/>
</dbReference>
<dbReference type="STRING" id="546871.SAMN04488543_2545"/>
<dbReference type="SUPFAM" id="SSF53850">
    <property type="entry name" value="Periplasmic binding protein-like II"/>
    <property type="match status" value="1"/>
</dbReference>
<dbReference type="PANTHER" id="PTHR30085:SF6">
    <property type="entry name" value="ABC TRANSPORTER GLUTAMINE-BINDING PROTEIN GLNH"/>
    <property type="match status" value="1"/>
</dbReference>
<evidence type="ECO:0000256" key="2">
    <source>
        <dbReference type="ARBA" id="ARBA00022448"/>
    </source>
</evidence>
<gene>
    <name evidence="7" type="ORF">SAMN04488543_2545</name>
</gene>
<feature type="region of interest" description="Disordered" evidence="5">
    <location>
        <begin position="39"/>
        <end position="82"/>
    </location>
</feature>
<keyword evidence="8" id="KW-1185">Reference proteome</keyword>
<feature type="compositionally biased region" description="Low complexity" evidence="5">
    <location>
        <begin position="46"/>
        <end position="58"/>
    </location>
</feature>
<dbReference type="PROSITE" id="PS01039">
    <property type="entry name" value="SBP_BACTERIAL_3"/>
    <property type="match status" value="1"/>
</dbReference>
<dbReference type="InterPro" id="IPR018313">
    <property type="entry name" value="SBP_3_CS"/>
</dbReference>
<evidence type="ECO:0000256" key="3">
    <source>
        <dbReference type="ARBA" id="ARBA00022729"/>
    </source>
</evidence>
<evidence type="ECO:0000256" key="1">
    <source>
        <dbReference type="ARBA" id="ARBA00010333"/>
    </source>
</evidence>
<dbReference type="CDD" id="cd13690">
    <property type="entry name" value="PBP2_GluB"/>
    <property type="match status" value="1"/>
</dbReference>
<name>A0A1H1VPS0_9ACTN</name>
<dbReference type="SMART" id="SM00062">
    <property type="entry name" value="PBPb"/>
    <property type="match status" value="1"/>
</dbReference>
<dbReference type="AlphaFoldDB" id="A0A1H1VPS0"/>
<dbReference type="GO" id="GO:0005576">
    <property type="term" value="C:extracellular region"/>
    <property type="evidence" value="ECO:0007669"/>
    <property type="project" value="TreeGrafter"/>
</dbReference>
<dbReference type="GO" id="GO:0030288">
    <property type="term" value="C:outer membrane-bounded periplasmic space"/>
    <property type="evidence" value="ECO:0007669"/>
    <property type="project" value="TreeGrafter"/>
</dbReference>
<dbReference type="GO" id="GO:0006865">
    <property type="term" value="P:amino acid transport"/>
    <property type="evidence" value="ECO:0007669"/>
    <property type="project" value="TreeGrafter"/>
</dbReference>
<dbReference type="EMBL" id="LT629749">
    <property type="protein sequence ID" value="SDS86934.1"/>
    <property type="molecule type" value="Genomic_DNA"/>
</dbReference>
<protein>
    <submittedName>
        <fullName evidence="7">Amino acid ABC transporter substrate-binding protein, PAAT family</fullName>
    </submittedName>
</protein>
<reference evidence="7 8" key="1">
    <citation type="submission" date="2016-10" db="EMBL/GenBank/DDBJ databases">
        <authorList>
            <person name="de Groot N.N."/>
        </authorList>
    </citation>
    <scope>NUCLEOTIDE SEQUENCE [LARGE SCALE GENOMIC DNA]</scope>
    <source>
        <strain evidence="7 8">DSM 21741</strain>
    </source>
</reference>
<keyword evidence="3" id="KW-0732">Signal</keyword>
<dbReference type="InterPro" id="IPR051455">
    <property type="entry name" value="Bact_solute-bind_prot3"/>
</dbReference>